<name>U4LVG4_PYROM</name>
<evidence type="ECO:0000313" key="2">
    <source>
        <dbReference type="Proteomes" id="UP000018144"/>
    </source>
</evidence>
<gene>
    <name evidence="1" type="ORF">PCON_13356</name>
</gene>
<keyword evidence="2" id="KW-1185">Reference proteome</keyword>
<sequence length="41" mass="4838">MTYRNTIFILHTSSQKTLQTVRFHVTQPPSPYPSYDYTLCT</sequence>
<accession>U4LVG4</accession>
<dbReference type="AlphaFoldDB" id="U4LVG4"/>
<dbReference type="EMBL" id="HF935890">
    <property type="protein sequence ID" value="CCX32516.1"/>
    <property type="molecule type" value="Genomic_DNA"/>
</dbReference>
<proteinExistence type="predicted"/>
<protein>
    <submittedName>
        <fullName evidence="1">Uncharacterized protein</fullName>
    </submittedName>
</protein>
<evidence type="ECO:0000313" key="1">
    <source>
        <dbReference type="EMBL" id="CCX32516.1"/>
    </source>
</evidence>
<organism evidence="1 2">
    <name type="scientific">Pyronema omphalodes (strain CBS 100304)</name>
    <name type="common">Pyronema confluens</name>
    <dbReference type="NCBI Taxonomy" id="1076935"/>
    <lineage>
        <taxon>Eukaryota</taxon>
        <taxon>Fungi</taxon>
        <taxon>Dikarya</taxon>
        <taxon>Ascomycota</taxon>
        <taxon>Pezizomycotina</taxon>
        <taxon>Pezizomycetes</taxon>
        <taxon>Pezizales</taxon>
        <taxon>Pyronemataceae</taxon>
        <taxon>Pyronema</taxon>
    </lineage>
</organism>
<reference evidence="1 2" key="1">
    <citation type="journal article" date="2013" name="PLoS Genet.">
        <title>The genome and development-dependent transcriptomes of Pyronema confluens: a window into fungal evolution.</title>
        <authorList>
            <person name="Traeger S."/>
            <person name="Altegoer F."/>
            <person name="Freitag M."/>
            <person name="Gabaldon T."/>
            <person name="Kempken F."/>
            <person name="Kumar A."/>
            <person name="Marcet-Houben M."/>
            <person name="Poggeler S."/>
            <person name="Stajich J.E."/>
            <person name="Nowrousian M."/>
        </authorList>
    </citation>
    <scope>NUCLEOTIDE SEQUENCE [LARGE SCALE GENOMIC DNA]</scope>
    <source>
        <strain evidence="2">CBS 100304</strain>
        <tissue evidence="1">Vegetative mycelium</tissue>
    </source>
</reference>
<dbReference type="Proteomes" id="UP000018144">
    <property type="component" value="Unassembled WGS sequence"/>
</dbReference>